<feature type="chain" id="PRO_5003092966" description="Outer membrane protein beta-barrel domain-containing protein" evidence="1">
    <location>
        <begin position="21"/>
        <end position="147"/>
    </location>
</feature>
<reference evidence="2 3" key="1">
    <citation type="journal article" date="2010" name="Stand. Genomic Sci.">
        <title>Complete genome sequence of Meiothermus silvanus type strain (VI-R2).</title>
        <authorList>
            <person name="Sikorski J."/>
            <person name="Tindall B.J."/>
            <person name="Lowry S."/>
            <person name="Lucas S."/>
            <person name="Nolan M."/>
            <person name="Copeland A."/>
            <person name="Glavina Del Rio T."/>
            <person name="Tice H."/>
            <person name="Cheng J.F."/>
            <person name="Han C."/>
            <person name="Pitluck S."/>
            <person name="Liolios K."/>
            <person name="Ivanova N."/>
            <person name="Mavromatis K."/>
            <person name="Mikhailova N."/>
            <person name="Pati A."/>
            <person name="Goodwin L."/>
            <person name="Chen A."/>
            <person name="Palaniappan K."/>
            <person name="Land M."/>
            <person name="Hauser L."/>
            <person name="Chang Y.J."/>
            <person name="Jeffries C.D."/>
            <person name="Rohde M."/>
            <person name="Goker M."/>
            <person name="Woyke T."/>
            <person name="Bristow J."/>
            <person name="Eisen J.A."/>
            <person name="Markowitz V."/>
            <person name="Hugenholtz P."/>
            <person name="Kyrpides N.C."/>
            <person name="Klenk H.P."/>
            <person name="Lapidus A."/>
        </authorList>
    </citation>
    <scope>NUCLEOTIDE SEQUENCE [LARGE SCALE GENOMIC DNA]</scope>
    <source>
        <strain evidence="3">ATCC 700542 / DSM 9946 / VI-R2</strain>
    </source>
</reference>
<organism evidence="2 3">
    <name type="scientific">Allomeiothermus silvanus (strain ATCC 700542 / DSM 9946 / NBRC 106475 / NCIMB 13440 / VI-R2)</name>
    <name type="common">Thermus silvanus</name>
    <dbReference type="NCBI Taxonomy" id="526227"/>
    <lineage>
        <taxon>Bacteria</taxon>
        <taxon>Thermotogati</taxon>
        <taxon>Deinococcota</taxon>
        <taxon>Deinococci</taxon>
        <taxon>Thermales</taxon>
        <taxon>Thermaceae</taxon>
        <taxon>Allomeiothermus</taxon>
    </lineage>
</organism>
<proteinExistence type="predicted"/>
<evidence type="ECO:0000256" key="1">
    <source>
        <dbReference type="SAM" id="SignalP"/>
    </source>
</evidence>
<dbReference type="Proteomes" id="UP000001916">
    <property type="component" value="Chromosome"/>
</dbReference>
<protein>
    <recommendedName>
        <fullName evidence="4">Outer membrane protein beta-barrel domain-containing protein</fullName>
    </recommendedName>
</protein>
<dbReference type="eggNOG" id="ENOG50337S3">
    <property type="taxonomic scope" value="Bacteria"/>
</dbReference>
<evidence type="ECO:0000313" key="2">
    <source>
        <dbReference type="EMBL" id="ADH63741.1"/>
    </source>
</evidence>
<accession>D7BGC5</accession>
<dbReference type="AlphaFoldDB" id="D7BGC5"/>
<dbReference type="EMBL" id="CP002042">
    <property type="protein sequence ID" value="ADH63741.1"/>
    <property type="molecule type" value="Genomic_DNA"/>
</dbReference>
<keyword evidence="3" id="KW-1185">Reference proteome</keyword>
<feature type="signal peptide" evidence="1">
    <location>
        <begin position="1"/>
        <end position="20"/>
    </location>
</feature>
<sequence length="147" mass="15745">MKRVWLLVALLALIAPSAFAQRAFQFRISVPAPTLGLGLEADLQRNLVAQLYGDILFRNNVGFLLGGNLLFKPDLGQFDRDLRGISPYVGGGLGTLLSSGGVDFGVNLDLGIEFAIDRNTGIFVGGETLFSFTGGSYGRLIFGASFR</sequence>
<name>D7BGC5_ALLS1</name>
<evidence type="ECO:0008006" key="4">
    <source>
        <dbReference type="Google" id="ProtNLM"/>
    </source>
</evidence>
<gene>
    <name evidence="2" type="ordered locus">Mesil_1864</name>
</gene>
<dbReference type="KEGG" id="msv:Mesil_1864"/>
<dbReference type="RefSeq" id="WP_013158298.1">
    <property type="nucleotide sequence ID" value="NC_014212.1"/>
</dbReference>
<dbReference type="HOGENOM" id="CLU_1795578_0_0_0"/>
<dbReference type="OrthoDB" id="32752at2"/>
<evidence type="ECO:0000313" key="3">
    <source>
        <dbReference type="Proteomes" id="UP000001916"/>
    </source>
</evidence>
<keyword evidence="1" id="KW-0732">Signal</keyword>